<name>A0A0M4EF73_DROBS</name>
<gene>
    <name evidence="1" type="ORF">Dbus_chr2Lg1102</name>
</gene>
<dbReference type="Gene3D" id="3.40.720.10">
    <property type="entry name" value="Alkaline Phosphatase, subunit A"/>
    <property type="match status" value="1"/>
</dbReference>
<feature type="non-terminal residue" evidence="1">
    <location>
        <position position="1"/>
    </location>
</feature>
<reference evidence="1 2" key="1">
    <citation type="submission" date="2015-08" db="EMBL/GenBank/DDBJ databases">
        <title>Ancestral chromatin configuration constrains chromatin evolution on differentiating sex chromosomes in Drosophila.</title>
        <authorList>
            <person name="Zhou Q."/>
            <person name="Bachtrog D."/>
        </authorList>
    </citation>
    <scope>NUCLEOTIDE SEQUENCE [LARGE SCALE GENOMIC DNA]</scope>
    <source>
        <tissue evidence="1">Whole larvae</tissue>
    </source>
</reference>
<protein>
    <submittedName>
        <fullName evidence="1">CG15695</fullName>
    </submittedName>
</protein>
<dbReference type="OMA" id="CTHDHPR"/>
<dbReference type="GO" id="GO:0005615">
    <property type="term" value="C:extracellular space"/>
    <property type="evidence" value="ECO:0007669"/>
    <property type="project" value="TreeGrafter"/>
</dbReference>
<dbReference type="STRING" id="30019.A0A0M4EF73"/>
<sequence length="501" mass="57830">IYFVHEWIVPRHIMGVIVECHLHKNISNVIQRDAFSFVQYPEYRNEENDAKRAQSQPSVILIGIDSMSRVNFQRTMPLTAKFVRQTGWYEMLGYNKVGDNTLPNLLALLTGSSLRQVADFCNIKKTGCLDALTYLWNHYKNAGYLTAYAEDISAISTFNYLLPGFVRQPVDYYLRPFLQATEQTMKTVKHFGNSYCVGRKPSFRYVFDFCQQMIQRFITETPKPLFGLFWTNSFSHDDFSGPASVDKHFVKYLNDFKQLGLFEKAIVILFSDHGQRQGQLMEFPTSFLEERLPMLYIHLPAWFHQKYPKASKALEKNQRRLCSTFDLHLTLKDVLLTSNTRLTFPSASPCMGTSSLFYELPKERRCGEACIAEHWCTCESYVQVSVEGLEHLGSIIVYRINQVLSKSNVKGLCHRLKLGKVLRIEHKQHFDESGNKIQSSTDTFRLKFTTLPNGGLFRATIECDQSETVVDIQEDFITRLNSYGNESYCVSENALKRFCVC</sequence>
<dbReference type="PANTHER" id="PTHR10974">
    <property type="entry name" value="FI08016P-RELATED"/>
    <property type="match status" value="1"/>
</dbReference>
<dbReference type="EMBL" id="CP012523">
    <property type="protein sequence ID" value="ALC39017.1"/>
    <property type="molecule type" value="Genomic_DNA"/>
</dbReference>
<evidence type="ECO:0000313" key="2">
    <source>
        <dbReference type="Proteomes" id="UP000494163"/>
    </source>
</evidence>
<keyword evidence="2" id="KW-1185">Reference proteome</keyword>
<dbReference type="SUPFAM" id="SSF53649">
    <property type="entry name" value="Alkaline phosphatase-like"/>
    <property type="match status" value="1"/>
</dbReference>
<dbReference type="CDD" id="cd16021">
    <property type="entry name" value="ALP_like"/>
    <property type="match status" value="1"/>
</dbReference>
<dbReference type="InterPro" id="IPR017850">
    <property type="entry name" value="Alkaline_phosphatase_core_sf"/>
</dbReference>
<dbReference type="Proteomes" id="UP000494163">
    <property type="component" value="Chromosome 2L"/>
</dbReference>
<dbReference type="FunFam" id="3.40.720.10:FF:000017">
    <property type="entry name" value="Predicted protein"/>
    <property type="match status" value="1"/>
</dbReference>
<evidence type="ECO:0000313" key="1">
    <source>
        <dbReference type="EMBL" id="ALC39017.1"/>
    </source>
</evidence>
<feature type="non-terminal residue" evidence="1">
    <location>
        <position position="501"/>
    </location>
</feature>
<proteinExistence type="predicted"/>
<dbReference type="InterPro" id="IPR004245">
    <property type="entry name" value="DUF229"/>
</dbReference>
<dbReference type="OrthoDB" id="413313at2759"/>
<organism evidence="1 2">
    <name type="scientific">Drosophila busckii</name>
    <name type="common">Fruit fly</name>
    <dbReference type="NCBI Taxonomy" id="30019"/>
    <lineage>
        <taxon>Eukaryota</taxon>
        <taxon>Metazoa</taxon>
        <taxon>Ecdysozoa</taxon>
        <taxon>Arthropoda</taxon>
        <taxon>Hexapoda</taxon>
        <taxon>Insecta</taxon>
        <taxon>Pterygota</taxon>
        <taxon>Neoptera</taxon>
        <taxon>Endopterygota</taxon>
        <taxon>Diptera</taxon>
        <taxon>Brachycera</taxon>
        <taxon>Muscomorpha</taxon>
        <taxon>Ephydroidea</taxon>
        <taxon>Drosophilidae</taxon>
        <taxon>Drosophila</taxon>
    </lineage>
</organism>
<dbReference type="AlphaFoldDB" id="A0A0M4EF73"/>
<dbReference type="PANTHER" id="PTHR10974:SF9">
    <property type="entry name" value="DUF229 DOMAIN CONTAINING PROTEIN-RELATED"/>
    <property type="match status" value="1"/>
</dbReference>
<accession>A0A0M4EF73</accession>
<dbReference type="Pfam" id="PF02995">
    <property type="entry name" value="DUF229"/>
    <property type="match status" value="1"/>
</dbReference>